<name>A0A540VEP8_9CHLR</name>
<protein>
    <recommendedName>
        <fullName evidence="2">Putative Flp pilus-assembly TadG-like N-terminal domain-containing protein</fullName>
    </recommendedName>
</protein>
<dbReference type="InterPro" id="IPR028087">
    <property type="entry name" value="Tad_N"/>
</dbReference>
<feature type="transmembrane region" description="Helical" evidence="1">
    <location>
        <begin position="48"/>
        <end position="69"/>
    </location>
</feature>
<evidence type="ECO:0000256" key="1">
    <source>
        <dbReference type="SAM" id="Phobius"/>
    </source>
</evidence>
<dbReference type="InParanoid" id="A0A540VEP8"/>
<keyword evidence="1" id="KW-0472">Membrane</keyword>
<accession>A0A540VEP8</accession>
<keyword evidence="1" id="KW-0812">Transmembrane</keyword>
<keyword evidence="4" id="KW-1185">Reference proteome</keyword>
<proteinExistence type="predicted"/>
<dbReference type="RefSeq" id="WP_141610518.1">
    <property type="nucleotide sequence ID" value="NZ_VIGC02000015.1"/>
</dbReference>
<dbReference type="AlphaFoldDB" id="A0A540VEP8"/>
<dbReference type="Pfam" id="PF13400">
    <property type="entry name" value="Tad"/>
    <property type="match status" value="1"/>
</dbReference>
<sequence length="330" mass="36184">MWITCSTNLVYSRPYEGITGMWIPMENLRGWGKEMRVPWRRLWTDERGATAVLVTLLSMVLLAMAALGVDGANAYLQRWRAQNAADAAALAGARSVALGESRSAVEATIQELTRANQASLLSWAYTDDGRGVVVEVSRRFPTYFAGIIGYPEVTVAAEAAARTGPVVAADNLLPMTVNCMQELVFGQEYLLWDREGEGPGVFGWLDWNGGSRGNNELVDNIENPANSGRWEIGDQIPAGPGVQNSSGVRNALRNWIDRPVTIPLYSQVTGNGANARYEVCGFAEFVITDFNFQGRDKWVRGRFQRALQPGKGSTDPSAPDYGLQAVFLDR</sequence>
<feature type="domain" description="Putative Flp pilus-assembly TadG-like N-terminal" evidence="2">
    <location>
        <begin position="48"/>
        <end position="94"/>
    </location>
</feature>
<dbReference type="EMBL" id="VIGC01000015">
    <property type="protein sequence ID" value="TQE95240.1"/>
    <property type="molecule type" value="Genomic_DNA"/>
</dbReference>
<gene>
    <name evidence="3" type="ORF">FKZ61_12720</name>
</gene>
<evidence type="ECO:0000313" key="4">
    <source>
        <dbReference type="Proteomes" id="UP000317371"/>
    </source>
</evidence>
<evidence type="ECO:0000313" key="3">
    <source>
        <dbReference type="EMBL" id="TQE95240.1"/>
    </source>
</evidence>
<keyword evidence="1" id="KW-1133">Transmembrane helix</keyword>
<dbReference type="Proteomes" id="UP000317371">
    <property type="component" value="Unassembled WGS sequence"/>
</dbReference>
<evidence type="ECO:0000259" key="2">
    <source>
        <dbReference type="Pfam" id="PF13400"/>
    </source>
</evidence>
<organism evidence="3 4">
    <name type="scientific">Litorilinea aerophila</name>
    <dbReference type="NCBI Taxonomy" id="1204385"/>
    <lineage>
        <taxon>Bacteria</taxon>
        <taxon>Bacillati</taxon>
        <taxon>Chloroflexota</taxon>
        <taxon>Caldilineae</taxon>
        <taxon>Caldilineales</taxon>
        <taxon>Caldilineaceae</taxon>
        <taxon>Litorilinea</taxon>
    </lineage>
</organism>
<dbReference type="OrthoDB" id="134781at2"/>
<comment type="caution">
    <text evidence="3">The sequence shown here is derived from an EMBL/GenBank/DDBJ whole genome shotgun (WGS) entry which is preliminary data.</text>
</comment>
<reference evidence="3 4" key="1">
    <citation type="submission" date="2019-06" db="EMBL/GenBank/DDBJ databases">
        <title>Genome sequence of Litorilinea aerophila BAA-2444.</title>
        <authorList>
            <person name="Maclea K.S."/>
            <person name="Maurais E.G."/>
            <person name="Iannazzi L.C."/>
        </authorList>
    </citation>
    <scope>NUCLEOTIDE SEQUENCE [LARGE SCALE GENOMIC DNA]</scope>
    <source>
        <strain evidence="3 4">ATCC BAA-2444</strain>
    </source>
</reference>